<dbReference type="EMBL" id="JBJQOH010000003">
    <property type="protein sequence ID" value="KAL3694850.1"/>
    <property type="molecule type" value="Genomic_DNA"/>
</dbReference>
<name>A0ABD3HXN2_9MARC</name>
<protein>
    <submittedName>
        <fullName evidence="2">Uncharacterized protein</fullName>
    </submittedName>
</protein>
<organism evidence="2 3">
    <name type="scientific">Riccia sorocarpa</name>
    <dbReference type="NCBI Taxonomy" id="122646"/>
    <lineage>
        <taxon>Eukaryota</taxon>
        <taxon>Viridiplantae</taxon>
        <taxon>Streptophyta</taxon>
        <taxon>Embryophyta</taxon>
        <taxon>Marchantiophyta</taxon>
        <taxon>Marchantiopsida</taxon>
        <taxon>Marchantiidae</taxon>
        <taxon>Marchantiales</taxon>
        <taxon>Ricciaceae</taxon>
        <taxon>Riccia</taxon>
    </lineage>
</organism>
<sequence>MEFYERRYRWADELCNVGRSKSRSSRMDGGQKSKSREEAAEEMRRVVEACKLMTVETPIDATIEALEIMLTICSEAEKELVEGLKAGTSNGPSQNFSCSVGTQEIKVKWYSQRNDGESDSSSCECALHREQEALHK</sequence>
<feature type="compositionally biased region" description="Basic and acidic residues" evidence="1">
    <location>
        <begin position="25"/>
        <end position="40"/>
    </location>
</feature>
<reference evidence="2 3" key="1">
    <citation type="submission" date="2024-09" db="EMBL/GenBank/DDBJ databases">
        <title>Chromosome-scale assembly of Riccia sorocarpa.</title>
        <authorList>
            <person name="Paukszto L."/>
        </authorList>
    </citation>
    <scope>NUCLEOTIDE SEQUENCE [LARGE SCALE GENOMIC DNA]</scope>
    <source>
        <strain evidence="2">LP-2024</strain>
        <tissue evidence="2">Aerial parts of the thallus</tissue>
    </source>
</reference>
<evidence type="ECO:0000256" key="1">
    <source>
        <dbReference type="SAM" id="MobiDB-lite"/>
    </source>
</evidence>
<dbReference type="AlphaFoldDB" id="A0ABD3HXN2"/>
<comment type="caution">
    <text evidence="2">The sequence shown here is derived from an EMBL/GenBank/DDBJ whole genome shotgun (WGS) entry which is preliminary data.</text>
</comment>
<feature type="region of interest" description="Disordered" evidence="1">
    <location>
        <begin position="19"/>
        <end position="40"/>
    </location>
</feature>
<dbReference type="Proteomes" id="UP001633002">
    <property type="component" value="Unassembled WGS sequence"/>
</dbReference>
<gene>
    <name evidence="2" type="ORF">R1sor_008501</name>
</gene>
<keyword evidence="3" id="KW-1185">Reference proteome</keyword>
<evidence type="ECO:0000313" key="2">
    <source>
        <dbReference type="EMBL" id="KAL3694850.1"/>
    </source>
</evidence>
<proteinExistence type="predicted"/>
<evidence type="ECO:0000313" key="3">
    <source>
        <dbReference type="Proteomes" id="UP001633002"/>
    </source>
</evidence>
<accession>A0ABD3HXN2</accession>